<dbReference type="SUPFAM" id="SSF159659">
    <property type="entry name" value="Cgl1923-like"/>
    <property type="match status" value="1"/>
</dbReference>
<gene>
    <name evidence="1" type="ORF">UFOPK2370_00108</name>
</gene>
<dbReference type="AlphaFoldDB" id="A0A6J6MY18"/>
<dbReference type="Pfam" id="PF09754">
    <property type="entry name" value="PAC2"/>
    <property type="match status" value="1"/>
</dbReference>
<dbReference type="InterPro" id="IPR038389">
    <property type="entry name" value="PSMG2_sf"/>
</dbReference>
<reference evidence="1" key="1">
    <citation type="submission" date="2020-05" db="EMBL/GenBank/DDBJ databases">
        <authorList>
            <person name="Chiriac C."/>
            <person name="Salcher M."/>
            <person name="Ghai R."/>
            <person name="Kavagutti S V."/>
        </authorList>
    </citation>
    <scope>NUCLEOTIDE SEQUENCE</scope>
</reference>
<dbReference type="Gene3D" id="3.40.50.10900">
    <property type="entry name" value="PAC-like subunit"/>
    <property type="match status" value="1"/>
</dbReference>
<dbReference type="InterPro" id="IPR008492">
    <property type="entry name" value="Rv2714-like"/>
</dbReference>
<dbReference type="PIRSF" id="PIRSF028754">
    <property type="entry name" value="UCP028754"/>
    <property type="match status" value="1"/>
</dbReference>
<dbReference type="EMBL" id="CAEZXK010000002">
    <property type="protein sequence ID" value="CAB4678837.1"/>
    <property type="molecule type" value="Genomic_DNA"/>
</dbReference>
<protein>
    <submittedName>
        <fullName evidence="1">Unannotated protein</fullName>
    </submittedName>
</protein>
<dbReference type="InterPro" id="IPR019151">
    <property type="entry name" value="Proteasome_assmbl_chaperone_2"/>
</dbReference>
<sequence>MANPFFEGRTLIVAFEGWNDAAEGASGLVKHLVLQLDADVIAAVDPEDYYDFQFSRPTVANDEDGQREISWPGAELLRSSKAAAEENPRFSDLYFLLGNEPARRWKTFSAEIMEFIEDCEIDRVIFLGAVPSDSPHTRSIRVSRSSQSAKMRKQLAIEPSEYEGPVGIISVLAMSLEEAGIPSVALWAPVPHYVHNSPSPKATFALLVELETLLGLQFNHGTLADDAFAWERGIDELAENDEDLATYVSQLESARDAADESAGSAESLALEFERFLAQEDEGKD</sequence>
<name>A0A6J6MY18_9ZZZZ</name>
<accession>A0A6J6MY18</accession>
<evidence type="ECO:0000313" key="1">
    <source>
        <dbReference type="EMBL" id="CAB4678837.1"/>
    </source>
</evidence>
<proteinExistence type="predicted"/>
<organism evidence="1">
    <name type="scientific">freshwater metagenome</name>
    <dbReference type="NCBI Taxonomy" id="449393"/>
    <lineage>
        <taxon>unclassified sequences</taxon>
        <taxon>metagenomes</taxon>
        <taxon>ecological metagenomes</taxon>
    </lineage>
</organism>